<gene>
    <name evidence="1" type="ORF">BACPEC_02905</name>
</gene>
<evidence type="ECO:0000313" key="1">
    <source>
        <dbReference type="EMBL" id="EEC56396.1"/>
    </source>
</evidence>
<name>B7AW04_9FIRM</name>
<dbReference type="EMBL" id="ABVQ01000037">
    <property type="protein sequence ID" value="EEC56396.1"/>
    <property type="molecule type" value="Genomic_DNA"/>
</dbReference>
<dbReference type="AlphaFoldDB" id="B7AW04"/>
<sequence>MNNDFNMLNNDIIAHNTYNYVLIREYSPITGMMLLSKFFTKNS</sequence>
<dbReference type="HOGENOM" id="CLU_3229778_0_0_9"/>
<protein>
    <submittedName>
        <fullName evidence="1">Uncharacterized protein</fullName>
    </submittedName>
</protein>
<reference evidence="1 2" key="2">
    <citation type="submission" date="2008-11" db="EMBL/GenBank/DDBJ databases">
        <authorList>
            <person name="Fulton L."/>
            <person name="Clifton S."/>
            <person name="Fulton B."/>
            <person name="Xu J."/>
            <person name="Minx P."/>
            <person name="Pepin K.H."/>
            <person name="Johnson M."/>
            <person name="Bhonagiri V."/>
            <person name="Nash W.E."/>
            <person name="Mardis E.R."/>
            <person name="Wilson R.K."/>
        </authorList>
    </citation>
    <scope>NUCLEOTIDE SEQUENCE [LARGE SCALE GENOMIC DNA]</scope>
    <source>
        <strain evidence="1 2">ATCC 43243</strain>
    </source>
</reference>
<comment type="caution">
    <text evidence="1">The sequence shown here is derived from an EMBL/GenBank/DDBJ whole genome shotgun (WGS) entry which is preliminary data.</text>
</comment>
<proteinExistence type="predicted"/>
<keyword evidence="2" id="KW-1185">Reference proteome</keyword>
<reference evidence="1 2" key="1">
    <citation type="submission" date="2008-11" db="EMBL/GenBank/DDBJ databases">
        <title>Draft genome sequence of Bacteroides pectinophilus (ATCC 43243).</title>
        <authorList>
            <person name="Sudarsanam P."/>
            <person name="Ley R."/>
            <person name="Guruge J."/>
            <person name="Turnbaugh P.J."/>
            <person name="Mahowald M."/>
            <person name="Liep D."/>
            <person name="Gordon J."/>
        </authorList>
    </citation>
    <scope>NUCLEOTIDE SEQUENCE [LARGE SCALE GENOMIC DNA]</scope>
    <source>
        <strain evidence="1 2">ATCC 43243</strain>
    </source>
</reference>
<dbReference type="Proteomes" id="UP000003136">
    <property type="component" value="Unassembled WGS sequence"/>
</dbReference>
<dbReference type="STRING" id="483218.BACPEC_02905"/>
<accession>B7AW04</accession>
<evidence type="ECO:0000313" key="2">
    <source>
        <dbReference type="Proteomes" id="UP000003136"/>
    </source>
</evidence>
<organism evidence="1 2">
    <name type="scientific">[Bacteroides] pectinophilus ATCC 43243</name>
    <dbReference type="NCBI Taxonomy" id="483218"/>
    <lineage>
        <taxon>Bacteria</taxon>
        <taxon>Bacillati</taxon>
        <taxon>Bacillota</taxon>
        <taxon>Clostridia</taxon>
        <taxon>Eubacteriales</taxon>
    </lineage>
</organism>